<dbReference type="Pfam" id="PF15141">
    <property type="entry name" value="UQCC3"/>
    <property type="match status" value="1"/>
</dbReference>
<name>A0ABM0KSM3_MICOH</name>
<evidence type="ECO:0000256" key="8">
    <source>
        <dbReference type="ARBA" id="ARBA00023128"/>
    </source>
</evidence>
<comment type="similarity">
    <text evidence="3">Belongs to the UQCC3 family.</text>
</comment>
<protein>
    <recommendedName>
        <fullName evidence="4">Ubiquinol-cytochrome-c reductase complex assembly factor 3</fullName>
    </recommendedName>
</protein>
<keyword evidence="10" id="KW-0066">ATP synthesis</keyword>
<dbReference type="PANTHER" id="PTHR36465:SF1">
    <property type="entry name" value="UBIQUINOL-CYTOCHROME-C REDUCTASE COMPLEX ASSEMBLY FACTOR 3"/>
    <property type="match status" value="1"/>
</dbReference>
<evidence type="ECO:0000256" key="4">
    <source>
        <dbReference type="ARBA" id="ARBA00016475"/>
    </source>
</evidence>
<evidence type="ECO:0000256" key="2">
    <source>
        <dbReference type="ARBA" id="ARBA00004434"/>
    </source>
</evidence>
<keyword evidence="6" id="KW-0999">Mitochondrion inner membrane</keyword>
<keyword evidence="5 11" id="KW-0812">Transmembrane</keyword>
<proteinExistence type="inferred from homology"/>
<sequence length="132" mass="14173">MVFRLRPAPVALACMGSGETSRLPSRPPEDAEGISLVVWSAMNTVRKALVVVAVLGAGAGVGSTLFALVTPGELQKQAMLQEFPERDPRRREEAARTKELVVATLKKAAATEENVAWRKNWTEAVSDGSRSA</sequence>
<comment type="subcellular location">
    <subcellularLocation>
        <location evidence="2">Mitochondrion inner membrane</location>
        <topology evidence="2">Single-pass membrane protein</topology>
    </subcellularLocation>
</comment>
<evidence type="ECO:0000313" key="13">
    <source>
        <dbReference type="RefSeq" id="XP_005351971.2"/>
    </source>
</evidence>
<keyword evidence="12" id="KW-1185">Reference proteome</keyword>
<dbReference type="RefSeq" id="XP_005351971.2">
    <property type="nucleotide sequence ID" value="XM_005351914.3"/>
</dbReference>
<evidence type="ECO:0000256" key="9">
    <source>
        <dbReference type="ARBA" id="ARBA00023136"/>
    </source>
</evidence>
<reference evidence="13" key="1">
    <citation type="submission" date="2025-08" db="UniProtKB">
        <authorList>
            <consortium name="RefSeq"/>
        </authorList>
    </citation>
    <scope>IDENTIFICATION</scope>
</reference>
<feature type="transmembrane region" description="Helical" evidence="11">
    <location>
        <begin position="48"/>
        <end position="69"/>
    </location>
</feature>
<organism evidence="12 13">
    <name type="scientific">Microtus ochrogaster</name>
    <name type="common">Prairie vole</name>
    <dbReference type="NCBI Taxonomy" id="79684"/>
    <lineage>
        <taxon>Eukaryota</taxon>
        <taxon>Metazoa</taxon>
        <taxon>Chordata</taxon>
        <taxon>Craniata</taxon>
        <taxon>Vertebrata</taxon>
        <taxon>Euteleostomi</taxon>
        <taxon>Mammalia</taxon>
        <taxon>Eutheria</taxon>
        <taxon>Euarchontoglires</taxon>
        <taxon>Glires</taxon>
        <taxon>Rodentia</taxon>
        <taxon>Myomorpha</taxon>
        <taxon>Muroidea</taxon>
        <taxon>Cricetidae</taxon>
        <taxon>Arvicolinae</taxon>
        <taxon>Microtus</taxon>
    </lineage>
</organism>
<dbReference type="InterPro" id="IPR027896">
    <property type="entry name" value="UQCC3"/>
</dbReference>
<accession>A0ABM0KSM3</accession>
<evidence type="ECO:0000256" key="6">
    <source>
        <dbReference type="ARBA" id="ARBA00022792"/>
    </source>
</evidence>
<dbReference type="PANTHER" id="PTHR36465">
    <property type="entry name" value="UBIQUINOL-CYTOCHROME-C REDUCTASE COMPLEX ASSEMBLY FACTOR 3"/>
    <property type="match status" value="1"/>
</dbReference>
<keyword evidence="9 11" id="KW-0472">Membrane</keyword>
<dbReference type="Proteomes" id="UP000694915">
    <property type="component" value="Chromosome 8"/>
</dbReference>
<evidence type="ECO:0000313" key="12">
    <source>
        <dbReference type="Proteomes" id="UP000694915"/>
    </source>
</evidence>
<evidence type="ECO:0000256" key="1">
    <source>
        <dbReference type="ARBA" id="ARBA00002879"/>
    </source>
</evidence>
<gene>
    <name evidence="13" type="primary">LOC102002567</name>
</gene>
<evidence type="ECO:0000256" key="3">
    <source>
        <dbReference type="ARBA" id="ARBA00006970"/>
    </source>
</evidence>
<keyword evidence="8" id="KW-0496">Mitochondrion</keyword>
<evidence type="ECO:0000256" key="7">
    <source>
        <dbReference type="ARBA" id="ARBA00022989"/>
    </source>
</evidence>
<evidence type="ECO:0000256" key="10">
    <source>
        <dbReference type="ARBA" id="ARBA00023310"/>
    </source>
</evidence>
<dbReference type="GeneID" id="102002567"/>
<evidence type="ECO:0000256" key="5">
    <source>
        <dbReference type="ARBA" id="ARBA00022692"/>
    </source>
</evidence>
<keyword evidence="7 11" id="KW-1133">Transmembrane helix</keyword>
<comment type="function">
    <text evidence="1">Required for the assembly of the ubiquinol-cytochrome c reductase complex (mitochondrial respiratory chain complex III or cytochrome b-c1 complex), mediating cytochrome b recruitment and probably stabilization within the complex. Thereby, plays an important role in ATP production by mitochondria. Cardiolipin-binding protein, it may also control the cardiolipin composition of mitochondria membranes and their morphology.</text>
</comment>
<evidence type="ECO:0000256" key="11">
    <source>
        <dbReference type="SAM" id="Phobius"/>
    </source>
</evidence>